<organism evidence="2 3">
    <name type="scientific">Endosaccharibacter trunci</name>
    <dbReference type="NCBI Taxonomy" id="2812733"/>
    <lineage>
        <taxon>Bacteria</taxon>
        <taxon>Pseudomonadati</taxon>
        <taxon>Pseudomonadota</taxon>
        <taxon>Alphaproteobacteria</taxon>
        <taxon>Acetobacterales</taxon>
        <taxon>Acetobacteraceae</taxon>
        <taxon>Endosaccharibacter</taxon>
    </lineage>
</organism>
<dbReference type="PROSITE" id="PS51257">
    <property type="entry name" value="PROKAR_LIPOPROTEIN"/>
    <property type="match status" value="1"/>
</dbReference>
<evidence type="ECO:0000313" key="3">
    <source>
        <dbReference type="Proteomes" id="UP001524587"/>
    </source>
</evidence>
<dbReference type="EMBL" id="JAMSKV010000008">
    <property type="protein sequence ID" value="MCQ8278885.1"/>
    <property type="molecule type" value="Genomic_DNA"/>
</dbReference>
<protein>
    <recommendedName>
        <fullName evidence="4">Lipoprotein</fullName>
    </recommendedName>
</protein>
<sequence length="189" mass="19803">MNVPRVSSPARTTIRALAPAVLLLSGLAACANDDPNAFAPACAPVGILGDAADYSDYGTAEDRPDLAKLISHGSILGVSGHCSSAANNTQLHTEIRLDLGITRGPATGASSLPVPYFIAVTRDGQVISKQTLTAQAQFPGNADRVLVRTDPVDFNLPVSRAQPGTSYRIEVGFQLDAAQLAYNRSHITH</sequence>
<evidence type="ECO:0000313" key="2">
    <source>
        <dbReference type="EMBL" id="MCQ8278885.1"/>
    </source>
</evidence>
<evidence type="ECO:0008006" key="4">
    <source>
        <dbReference type="Google" id="ProtNLM"/>
    </source>
</evidence>
<feature type="signal peptide" evidence="1">
    <location>
        <begin position="1"/>
        <end position="31"/>
    </location>
</feature>
<keyword evidence="3" id="KW-1185">Reference proteome</keyword>
<proteinExistence type="predicted"/>
<comment type="caution">
    <text evidence="2">The sequence shown here is derived from an EMBL/GenBank/DDBJ whole genome shotgun (WGS) entry which is preliminary data.</text>
</comment>
<name>A0ABT1W7P0_9PROT</name>
<dbReference type="RefSeq" id="WP_422864365.1">
    <property type="nucleotide sequence ID" value="NZ_JAMSKV010000008.1"/>
</dbReference>
<dbReference type="Proteomes" id="UP001524587">
    <property type="component" value="Unassembled WGS sequence"/>
</dbReference>
<evidence type="ECO:0000256" key="1">
    <source>
        <dbReference type="SAM" id="SignalP"/>
    </source>
</evidence>
<feature type="chain" id="PRO_5045131059" description="Lipoprotein" evidence="1">
    <location>
        <begin position="32"/>
        <end position="189"/>
    </location>
</feature>
<reference evidence="2 3" key="1">
    <citation type="submission" date="2022-06" db="EMBL/GenBank/DDBJ databases">
        <title>Endosaccharibacter gen. nov., sp. nov., endophytic bacteria isolated from sugarcane.</title>
        <authorList>
            <person name="Pitiwittayakul N."/>
            <person name="Yukphan P."/>
            <person name="Charoenyingcharoen P."/>
            <person name="Tanasupawat S."/>
        </authorList>
    </citation>
    <scope>NUCLEOTIDE SEQUENCE [LARGE SCALE GENOMIC DNA]</scope>
    <source>
        <strain evidence="2 3">KSS8</strain>
    </source>
</reference>
<gene>
    <name evidence="2" type="ORF">NFI95_10540</name>
</gene>
<keyword evidence="1" id="KW-0732">Signal</keyword>
<accession>A0ABT1W7P0</accession>